<feature type="region of interest" description="Disordered" evidence="6">
    <location>
        <begin position="331"/>
        <end position="350"/>
    </location>
</feature>
<evidence type="ECO:0000256" key="5">
    <source>
        <dbReference type="ARBA" id="ARBA00023242"/>
    </source>
</evidence>
<keyword evidence="8" id="KW-1185">Reference proteome</keyword>
<feature type="region of interest" description="Disordered" evidence="6">
    <location>
        <begin position="112"/>
        <end position="131"/>
    </location>
</feature>
<evidence type="ECO:0000313" key="9">
    <source>
        <dbReference type="WBParaSite" id="PTRK_0001016900.1"/>
    </source>
</evidence>
<dbReference type="GO" id="GO:0071013">
    <property type="term" value="C:catalytic step 2 spliceosome"/>
    <property type="evidence" value="ECO:0007669"/>
    <property type="project" value="TreeGrafter"/>
</dbReference>
<evidence type="ECO:0000313" key="8">
    <source>
        <dbReference type="Proteomes" id="UP000038045"/>
    </source>
</evidence>
<evidence type="ECO:0000256" key="3">
    <source>
        <dbReference type="ARBA" id="ARBA00022771"/>
    </source>
</evidence>
<dbReference type="InterPro" id="IPR052115">
    <property type="entry name" value="NEXT_complex_subunit_ZCCHC8"/>
</dbReference>
<feature type="domain" description="PSP proline-rich" evidence="7">
    <location>
        <begin position="129"/>
        <end position="185"/>
    </location>
</feature>
<sequence>MAVDALSGSINDPITIDDGNDKKTTYDVDVNFLEDDFFVDDSNVSSLADADIKPVISQTSYRNVYTSTGTLIPKNTGGRYAPSCFNCDGAHILSKCPFPKDDKKIKAALSLSRSKKGSAQSRYHDESKESKYTPGVISENLRKALNIGELELPPWIYRMRVKGDVGGYPPEFLLDALESNEEVLDFHDADDDEGSSIPCKRRKLNYDLEDLSIPPKLNPNKIHTFLGYNKFSRKMIDNSRRRYQVPYSNDFIFGLEELVRENFCDHNKISDYVLSYRHRRRVEKDLSKMENKEKEESKMNESHIEEEYDNSFVEDNTNRQIIGENSGTIVVNSDDHFKTPTDDKPTLSNFTAGIQPFEAREESMERGFMKKIRSLLKKE</sequence>
<keyword evidence="5" id="KW-0539">Nucleus</keyword>
<evidence type="ECO:0000259" key="7">
    <source>
        <dbReference type="SMART" id="SM00581"/>
    </source>
</evidence>
<keyword evidence="3" id="KW-0863">Zinc-finger</keyword>
<protein>
    <submittedName>
        <fullName evidence="9">PSP domain-containing protein</fullName>
    </submittedName>
</protein>
<dbReference type="InterPro" id="IPR006568">
    <property type="entry name" value="PSP_pro-rich"/>
</dbReference>
<evidence type="ECO:0000256" key="4">
    <source>
        <dbReference type="ARBA" id="ARBA00022833"/>
    </source>
</evidence>
<keyword evidence="4" id="KW-0862">Zinc</keyword>
<feature type="region of interest" description="Disordered" evidence="6">
    <location>
        <begin position="287"/>
        <end position="306"/>
    </location>
</feature>
<name>A0A0N4ZNQ6_PARTI</name>
<organism evidence="8 9">
    <name type="scientific">Parastrongyloides trichosuri</name>
    <name type="common">Possum-specific nematode worm</name>
    <dbReference type="NCBI Taxonomy" id="131310"/>
    <lineage>
        <taxon>Eukaryota</taxon>
        <taxon>Metazoa</taxon>
        <taxon>Ecdysozoa</taxon>
        <taxon>Nematoda</taxon>
        <taxon>Chromadorea</taxon>
        <taxon>Rhabditida</taxon>
        <taxon>Tylenchina</taxon>
        <taxon>Panagrolaimomorpha</taxon>
        <taxon>Strongyloidoidea</taxon>
        <taxon>Strongyloididae</taxon>
        <taxon>Parastrongyloides</taxon>
    </lineage>
</organism>
<dbReference type="AlphaFoldDB" id="A0A0N4ZNQ6"/>
<feature type="compositionally biased region" description="Basic and acidic residues" evidence="6">
    <location>
        <begin position="333"/>
        <end position="345"/>
    </location>
</feature>
<dbReference type="GO" id="GO:0003723">
    <property type="term" value="F:RNA binding"/>
    <property type="evidence" value="ECO:0007669"/>
    <property type="project" value="TreeGrafter"/>
</dbReference>
<dbReference type="WBParaSite" id="PTRK_0001016900.1">
    <property type="protein sequence ID" value="PTRK_0001016900.1"/>
    <property type="gene ID" value="PTRK_0001016900"/>
</dbReference>
<comment type="subcellular location">
    <subcellularLocation>
        <location evidence="1">Nucleus</location>
    </subcellularLocation>
</comment>
<dbReference type="STRING" id="131310.A0A0N4ZNQ6"/>
<dbReference type="Pfam" id="PF04046">
    <property type="entry name" value="PSP"/>
    <property type="match status" value="1"/>
</dbReference>
<evidence type="ECO:0000256" key="6">
    <source>
        <dbReference type="SAM" id="MobiDB-lite"/>
    </source>
</evidence>
<dbReference type="SMART" id="SM00581">
    <property type="entry name" value="PSP"/>
    <property type="match status" value="1"/>
</dbReference>
<reference evidence="9" key="1">
    <citation type="submission" date="2017-02" db="UniProtKB">
        <authorList>
            <consortium name="WormBaseParasite"/>
        </authorList>
    </citation>
    <scope>IDENTIFICATION</scope>
</reference>
<keyword evidence="2" id="KW-0479">Metal-binding</keyword>
<dbReference type="PANTHER" id="PTHR13316:SF0">
    <property type="entry name" value="ZINC FINGER CCHC DOMAIN-CONTAINING PROTEIN 8"/>
    <property type="match status" value="1"/>
</dbReference>
<dbReference type="GO" id="GO:0008270">
    <property type="term" value="F:zinc ion binding"/>
    <property type="evidence" value="ECO:0007669"/>
    <property type="project" value="UniProtKB-KW"/>
</dbReference>
<proteinExistence type="predicted"/>
<feature type="compositionally biased region" description="Basic and acidic residues" evidence="6">
    <location>
        <begin position="287"/>
        <end position="305"/>
    </location>
</feature>
<accession>A0A0N4ZNQ6</accession>
<dbReference type="Proteomes" id="UP000038045">
    <property type="component" value="Unplaced"/>
</dbReference>
<evidence type="ECO:0000256" key="1">
    <source>
        <dbReference type="ARBA" id="ARBA00004123"/>
    </source>
</evidence>
<feature type="compositionally biased region" description="Basic and acidic residues" evidence="6">
    <location>
        <begin position="122"/>
        <end position="131"/>
    </location>
</feature>
<evidence type="ECO:0000256" key="2">
    <source>
        <dbReference type="ARBA" id="ARBA00022723"/>
    </source>
</evidence>
<dbReference type="PANTHER" id="PTHR13316">
    <property type="entry name" value="ZINC FINGER, CCHC DOMAIN CONTAINING 8"/>
    <property type="match status" value="1"/>
</dbReference>